<comment type="caution">
    <text evidence="1">The sequence shown here is derived from an EMBL/GenBank/DDBJ whole genome shotgun (WGS) entry which is preliminary data.</text>
</comment>
<dbReference type="AlphaFoldDB" id="A0A0G1SY98"/>
<evidence type="ECO:0000313" key="2">
    <source>
        <dbReference type="Proteomes" id="UP000033818"/>
    </source>
</evidence>
<organism evidence="1 2">
    <name type="scientific">Candidatus Azambacteria bacterium GW2011_GWB2_46_37</name>
    <dbReference type="NCBI Taxonomy" id="1618618"/>
    <lineage>
        <taxon>Bacteria</taxon>
        <taxon>Candidatus Azamiibacteriota</taxon>
    </lineage>
</organism>
<dbReference type="Proteomes" id="UP000033818">
    <property type="component" value="Unassembled WGS sequence"/>
</dbReference>
<name>A0A0G1SY98_9BACT</name>
<gene>
    <name evidence="1" type="ORF">UX53_C0035G0003</name>
</gene>
<sequence length="53" mass="5384">MEKQNGSLEIKVAQAVLPDELVLGIQGYSGCPGDGCNADQGGCTHDASCGQDC</sequence>
<protein>
    <submittedName>
        <fullName evidence="1">Uncharacterized protein</fullName>
    </submittedName>
</protein>
<proteinExistence type="predicted"/>
<accession>A0A0G1SY98</accession>
<reference evidence="1 2" key="1">
    <citation type="journal article" date="2015" name="Nature">
        <title>rRNA introns, odd ribosomes, and small enigmatic genomes across a large radiation of phyla.</title>
        <authorList>
            <person name="Brown C.T."/>
            <person name="Hug L.A."/>
            <person name="Thomas B.C."/>
            <person name="Sharon I."/>
            <person name="Castelle C.J."/>
            <person name="Singh A."/>
            <person name="Wilkins M.J."/>
            <person name="Williams K.H."/>
            <person name="Banfield J.F."/>
        </authorList>
    </citation>
    <scope>NUCLEOTIDE SEQUENCE [LARGE SCALE GENOMIC DNA]</scope>
</reference>
<dbReference type="EMBL" id="LCMO01000035">
    <property type="protein sequence ID" value="KKU38145.1"/>
    <property type="molecule type" value="Genomic_DNA"/>
</dbReference>
<evidence type="ECO:0000313" key="1">
    <source>
        <dbReference type="EMBL" id="KKU38145.1"/>
    </source>
</evidence>